<dbReference type="InterPro" id="IPR051683">
    <property type="entry name" value="Enoyl-CoA_Hydratase/Isomerase"/>
</dbReference>
<dbReference type="PANTHER" id="PTHR42964">
    <property type="entry name" value="ENOYL-COA HYDRATASE"/>
    <property type="match status" value="1"/>
</dbReference>
<dbReference type="RefSeq" id="WP_133983913.1">
    <property type="nucleotide sequence ID" value="NZ_SOCE01000002.1"/>
</dbReference>
<reference evidence="2 3" key="1">
    <citation type="submission" date="2019-03" db="EMBL/GenBank/DDBJ databases">
        <title>Genomic Encyclopedia of Type Strains, Phase III (KMG-III): the genomes of soil and plant-associated and newly described type strains.</title>
        <authorList>
            <person name="Whitman W."/>
        </authorList>
    </citation>
    <scope>NUCLEOTIDE SEQUENCE [LARGE SCALE GENOMIC DNA]</scope>
    <source>
        <strain evidence="2 3">VKM Ac-2575</strain>
    </source>
</reference>
<dbReference type="Proteomes" id="UP000295151">
    <property type="component" value="Unassembled WGS sequence"/>
</dbReference>
<name>A0A4R7SZU3_9ACTN</name>
<proteinExistence type="inferred from homology"/>
<accession>A0A4R7SZU3</accession>
<dbReference type="AlphaFoldDB" id="A0A4R7SZU3"/>
<sequence length="259" mass="27370">MSPAELIVRSDGPILRLWLSNPGRRNAITWSMYDGLLGIRDVVADDPSIRVVVLRGAGGEAFAAGTDIRQFGDFRTGQDGVDYEHRVGEVLTSLLGIRVPVVAVVDGPAVGAGLAIAACCDLVVATPDAVFGAPVARTLGNTLPPLVLARLQQRLGAGRTMALLLTARLLPATEAETAGFVTKIVDAEALEEYVEDLLLTIRSNAPLTLASLKEIERRVLAEGANAAADDVLAAVYGSRDFRAGVAGFLEHQPVEWEGH</sequence>
<dbReference type="OrthoDB" id="4608673at2"/>
<protein>
    <submittedName>
        <fullName evidence="2">Enoyl-CoA hydratase/carnithine racemase</fullName>
    </submittedName>
</protein>
<dbReference type="GO" id="GO:0003824">
    <property type="term" value="F:catalytic activity"/>
    <property type="evidence" value="ECO:0007669"/>
    <property type="project" value="UniProtKB-ARBA"/>
</dbReference>
<organism evidence="2 3">
    <name type="scientific">Kribbella voronezhensis</name>
    <dbReference type="NCBI Taxonomy" id="2512212"/>
    <lineage>
        <taxon>Bacteria</taxon>
        <taxon>Bacillati</taxon>
        <taxon>Actinomycetota</taxon>
        <taxon>Actinomycetes</taxon>
        <taxon>Propionibacteriales</taxon>
        <taxon>Kribbellaceae</taxon>
        <taxon>Kribbella</taxon>
    </lineage>
</organism>
<evidence type="ECO:0000313" key="2">
    <source>
        <dbReference type="EMBL" id="TDU84266.1"/>
    </source>
</evidence>
<dbReference type="EMBL" id="SOCE01000002">
    <property type="protein sequence ID" value="TDU84266.1"/>
    <property type="molecule type" value="Genomic_DNA"/>
</dbReference>
<evidence type="ECO:0000256" key="1">
    <source>
        <dbReference type="ARBA" id="ARBA00005254"/>
    </source>
</evidence>
<evidence type="ECO:0000313" key="3">
    <source>
        <dbReference type="Proteomes" id="UP000295151"/>
    </source>
</evidence>
<dbReference type="InterPro" id="IPR001753">
    <property type="entry name" value="Enoyl-CoA_hydra/iso"/>
</dbReference>
<comment type="caution">
    <text evidence="2">The sequence shown here is derived from an EMBL/GenBank/DDBJ whole genome shotgun (WGS) entry which is preliminary data.</text>
</comment>
<comment type="similarity">
    <text evidence="1">Belongs to the enoyl-CoA hydratase/isomerase family.</text>
</comment>
<dbReference type="SUPFAM" id="SSF52096">
    <property type="entry name" value="ClpP/crotonase"/>
    <property type="match status" value="1"/>
</dbReference>
<gene>
    <name evidence="2" type="ORF">EV138_6737</name>
</gene>
<dbReference type="NCBIfam" id="NF004796">
    <property type="entry name" value="PRK06144.1"/>
    <property type="match status" value="1"/>
</dbReference>
<dbReference type="Pfam" id="PF00378">
    <property type="entry name" value="ECH_1"/>
    <property type="match status" value="1"/>
</dbReference>
<keyword evidence="3" id="KW-1185">Reference proteome</keyword>
<dbReference type="CDD" id="cd06558">
    <property type="entry name" value="crotonase-like"/>
    <property type="match status" value="1"/>
</dbReference>
<dbReference type="Gene3D" id="3.90.226.10">
    <property type="entry name" value="2-enoyl-CoA Hydratase, Chain A, domain 1"/>
    <property type="match status" value="1"/>
</dbReference>
<dbReference type="PANTHER" id="PTHR42964:SF1">
    <property type="entry name" value="POLYKETIDE BIOSYNTHESIS ENOYL-COA HYDRATASE PKSH-RELATED"/>
    <property type="match status" value="1"/>
</dbReference>
<dbReference type="InterPro" id="IPR029045">
    <property type="entry name" value="ClpP/crotonase-like_dom_sf"/>
</dbReference>